<evidence type="ECO:0000313" key="1">
    <source>
        <dbReference type="EMBL" id="DAF48655.1"/>
    </source>
</evidence>
<proteinExistence type="predicted"/>
<dbReference type="EMBL" id="BK032571">
    <property type="protein sequence ID" value="DAF48655.1"/>
    <property type="molecule type" value="Genomic_DNA"/>
</dbReference>
<accession>A0A8S5SD99</accession>
<reference evidence="1" key="1">
    <citation type="journal article" date="2021" name="Proc. Natl. Acad. Sci. U.S.A.">
        <title>A Catalog of Tens of Thousands of Viruses from Human Metagenomes Reveals Hidden Associations with Chronic Diseases.</title>
        <authorList>
            <person name="Tisza M.J."/>
            <person name="Buck C.B."/>
        </authorList>
    </citation>
    <scope>NUCLEOTIDE SEQUENCE</scope>
    <source>
        <strain evidence="1">CtzWr28</strain>
    </source>
</reference>
<protein>
    <submittedName>
        <fullName evidence="1">Uncharacterized protein</fullName>
    </submittedName>
</protein>
<organism evidence="1">
    <name type="scientific">Siphoviridae sp. ctzWr28</name>
    <dbReference type="NCBI Taxonomy" id="2827980"/>
    <lineage>
        <taxon>Viruses</taxon>
        <taxon>Duplodnaviria</taxon>
        <taxon>Heunggongvirae</taxon>
        <taxon>Uroviricota</taxon>
        <taxon>Caudoviricetes</taxon>
    </lineage>
</organism>
<sequence>MEKNKYFSGTVIAMKKLNEKLKKISEIFCKELEKLNKKQEKTK</sequence>
<name>A0A8S5SD99_9CAUD</name>